<keyword evidence="6" id="KW-0378">Hydrolase</keyword>
<evidence type="ECO:0000256" key="5">
    <source>
        <dbReference type="ARBA" id="ARBA00022723"/>
    </source>
</evidence>
<evidence type="ECO:0000313" key="9">
    <source>
        <dbReference type="EnsemblMetazoa" id="XP_008214278"/>
    </source>
</evidence>
<comment type="similarity">
    <text evidence="3">Belongs to the HARBI1 family.</text>
</comment>
<evidence type="ECO:0000313" key="10">
    <source>
        <dbReference type="Proteomes" id="UP000002358"/>
    </source>
</evidence>
<proteinExistence type="inferred from homology"/>
<dbReference type="InParanoid" id="A0A7M7H8V9"/>
<dbReference type="AlphaFoldDB" id="A0A7M7H8V9"/>
<evidence type="ECO:0000256" key="7">
    <source>
        <dbReference type="ARBA" id="ARBA00023242"/>
    </source>
</evidence>
<dbReference type="InterPro" id="IPR027806">
    <property type="entry name" value="HARBI1_dom"/>
</dbReference>
<dbReference type="GeneID" id="100678912"/>
<reference evidence="9" key="1">
    <citation type="submission" date="2021-01" db="UniProtKB">
        <authorList>
            <consortium name="EnsemblMetazoa"/>
        </authorList>
    </citation>
    <scope>IDENTIFICATION</scope>
</reference>
<dbReference type="RefSeq" id="XP_032454576.1">
    <property type="nucleotide sequence ID" value="XM_032598685.1"/>
</dbReference>
<dbReference type="InterPro" id="IPR045249">
    <property type="entry name" value="HARBI1-like"/>
</dbReference>
<dbReference type="GO" id="GO:0046872">
    <property type="term" value="F:metal ion binding"/>
    <property type="evidence" value="ECO:0007669"/>
    <property type="project" value="UniProtKB-KW"/>
</dbReference>
<dbReference type="KEGG" id="nvi:100678912"/>
<dbReference type="GO" id="GO:0004518">
    <property type="term" value="F:nuclease activity"/>
    <property type="evidence" value="ECO:0007669"/>
    <property type="project" value="UniProtKB-KW"/>
</dbReference>
<evidence type="ECO:0000256" key="3">
    <source>
        <dbReference type="ARBA" id="ARBA00006958"/>
    </source>
</evidence>
<keyword evidence="4" id="KW-0540">Nuclease</keyword>
<dbReference type="EnsemblMetazoa" id="XM_032598685">
    <property type="protein sequence ID" value="XP_032454576"/>
    <property type="gene ID" value="LOC100678912"/>
</dbReference>
<keyword evidence="5" id="KW-0479">Metal-binding</keyword>
<organism evidence="9 10">
    <name type="scientific">Nasonia vitripennis</name>
    <name type="common">Parasitic wasp</name>
    <dbReference type="NCBI Taxonomy" id="7425"/>
    <lineage>
        <taxon>Eukaryota</taxon>
        <taxon>Metazoa</taxon>
        <taxon>Ecdysozoa</taxon>
        <taxon>Arthropoda</taxon>
        <taxon>Hexapoda</taxon>
        <taxon>Insecta</taxon>
        <taxon>Pterygota</taxon>
        <taxon>Neoptera</taxon>
        <taxon>Endopterygota</taxon>
        <taxon>Hymenoptera</taxon>
        <taxon>Apocrita</taxon>
        <taxon>Proctotrupomorpha</taxon>
        <taxon>Chalcidoidea</taxon>
        <taxon>Pteromalidae</taxon>
        <taxon>Pteromalinae</taxon>
        <taxon>Nasonia</taxon>
    </lineage>
</organism>
<feature type="domain" description="DDE Tnp4" evidence="8">
    <location>
        <begin position="162"/>
        <end position="317"/>
    </location>
</feature>
<evidence type="ECO:0000256" key="4">
    <source>
        <dbReference type="ARBA" id="ARBA00022722"/>
    </source>
</evidence>
<dbReference type="OrthoDB" id="2668416at2759"/>
<evidence type="ECO:0000256" key="2">
    <source>
        <dbReference type="ARBA" id="ARBA00004123"/>
    </source>
</evidence>
<keyword evidence="7" id="KW-0539">Nucleus</keyword>
<dbReference type="Proteomes" id="UP000002358">
    <property type="component" value="Chromosome 3"/>
</dbReference>
<dbReference type="GO" id="GO:0005634">
    <property type="term" value="C:nucleus"/>
    <property type="evidence" value="ECO:0007669"/>
    <property type="project" value="UniProtKB-SubCell"/>
</dbReference>
<dbReference type="PANTHER" id="PTHR22930:SF85">
    <property type="entry name" value="GH03217P-RELATED"/>
    <property type="match status" value="1"/>
</dbReference>
<accession>A0A7M7H8V9</accession>
<protein>
    <recommendedName>
        <fullName evidence="8">DDE Tnp4 domain-containing protein</fullName>
    </recommendedName>
</protein>
<evidence type="ECO:0000259" key="8">
    <source>
        <dbReference type="Pfam" id="PF13359"/>
    </source>
</evidence>
<dbReference type="RefSeq" id="XP_003428014.1">
    <property type="nucleotide sequence ID" value="XM_003427966.5"/>
</dbReference>
<comment type="cofactor">
    <cofactor evidence="1">
        <name>a divalent metal cation</name>
        <dbReference type="ChEBI" id="CHEBI:60240"/>
    </cofactor>
</comment>
<sequence length="381" mass="43803">MSLIEEDEVILAAMAVEPQVDWWDAFVKDNYSNEKCLQYFKCSRKTFTFLVKLLKPHIAPKIGALDSDSPLYLRKGVSVDKQVAVLLYKLTTCVDYVGISKKFKIHKTTIHKILYKSVIAINKYLLHSTISMPKPEEAEIICNDFEQAYKLPQIIGAMTLAHIPISSPINLNYKFLNSKLYPSFVLQTVIDSNFLFRDVSVRHAGATEPQLIIADSNIYKYSHKVMPPEKRNIGGIDISYKIIAPAPGPLYRWLLNSYDEETTKEETRFNNCLEEIRNYADSVISRLRSRFLILSHMMDLSYKVAPQVIAACCIIHNICERNGDTFLDEWLTESADRLKRYPQPDMQEGWEKAEKVVLDERDILKDYVNSLETDEIDATLN</sequence>
<dbReference type="EnsemblMetazoa" id="XM_003427966">
    <property type="protein sequence ID" value="XP_003428014"/>
    <property type="gene ID" value="LOC100678912"/>
</dbReference>
<dbReference type="RefSeq" id="XP_008214278.1">
    <property type="nucleotide sequence ID" value="XM_008216056.3"/>
</dbReference>
<name>A0A7M7H8V9_NASVI</name>
<dbReference type="PANTHER" id="PTHR22930">
    <property type="match status" value="1"/>
</dbReference>
<dbReference type="EnsemblMetazoa" id="XM_008216056">
    <property type="protein sequence ID" value="XP_008214278"/>
    <property type="gene ID" value="LOC100678912"/>
</dbReference>
<dbReference type="GO" id="GO:0016787">
    <property type="term" value="F:hydrolase activity"/>
    <property type="evidence" value="ECO:0007669"/>
    <property type="project" value="UniProtKB-KW"/>
</dbReference>
<evidence type="ECO:0000256" key="1">
    <source>
        <dbReference type="ARBA" id="ARBA00001968"/>
    </source>
</evidence>
<keyword evidence="10" id="KW-1185">Reference proteome</keyword>
<evidence type="ECO:0000256" key="6">
    <source>
        <dbReference type="ARBA" id="ARBA00022801"/>
    </source>
</evidence>
<comment type="subcellular location">
    <subcellularLocation>
        <location evidence="2">Nucleus</location>
    </subcellularLocation>
</comment>
<dbReference type="Pfam" id="PF13359">
    <property type="entry name" value="DDE_Tnp_4"/>
    <property type="match status" value="1"/>
</dbReference>